<organism evidence="2">
    <name type="scientific">Fagus sylvatica</name>
    <name type="common">Beechnut</name>
    <dbReference type="NCBI Taxonomy" id="28930"/>
    <lineage>
        <taxon>Eukaryota</taxon>
        <taxon>Viridiplantae</taxon>
        <taxon>Streptophyta</taxon>
        <taxon>Embryophyta</taxon>
        <taxon>Tracheophyta</taxon>
        <taxon>Spermatophyta</taxon>
        <taxon>Magnoliopsida</taxon>
        <taxon>eudicotyledons</taxon>
        <taxon>Gunneridae</taxon>
        <taxon>Pentapetalae</taxon>
        <taxon>rosids</taxon>
        <taxon>fabids</taxon>
        <taxon>Fagales</taxon>
        <taxon>Fagaceae</taxon>
        <taxon>Fagus</taxon>
    </lineage>
</organism>
<dbReference type="EMBL" id="OIVN01000680">
    <property type="protein sequence ID" value="SPC83967.1"/>
    <property type="molecule type" value="Genomic_DNA"/>
</dbReference>
<gene>
    <name evidence="2" type="ORF">FSB_LOCUS11849</name>
</gene>
<dbReference type="AlphaFoldDB" id="A0A2N9EYZ0"/>
<feature type="region of interest" description="Disordered" evidence="1">
    <location>
        <begin position="97"/>
        <end position="136"/>
    </location>
</feature>
<accession>A0A2N9EYZ0</accession>
<proteinExistence type="predicted"/>
<evidence type="ECO:0000313" key="2">
    <source>
        <dbReference type="EMBL" id="SPC83967.1"/>
    </source>
</evidence>
<name>A0A2N9EYZ0_FAGSY</name>
<sequence length="258" mass="28310">MYWNDYNSLSLEGQHIPINAAEVQAIEQLLLRIVCLIEGFKPWPNGSLLNKEDQWQLSEYMMPIMHAALVCWTGSTLVSLKLGATSTTTDDAAIKSLPLSKGSTSGTTKGEGSPPKENELLSSATGSGKDSRPPNPVDWMMFQATEVVCVSGTGLEGDQSWASTPPSSPEADSSSSLLTLRFASNIVPVFVWYPDREEFVGTIKFSDEYGYMFCTCHCGNLILTQLPLILPRLRKLPFGQDLKPSMRPIILKRNCSTA</sequence>
<evidence type="ECO:0000256" key="1">
    <source>
        <dbReference type="SAM" id="MobiDB-lite"/>
    </source>
</evidence>
<protein>
    <submittedName>
        <fullName evidence="2">Uncharacterized protein</fullName>
    </submittedName>
</protein>
<feature type="compositionally biased region" description="Low complexity" evidence="1">
    <location>
        <begin position="97"/>
        <end position="113"/>
    </location>
</feature>
<reference evidence="2" key="1">
    <citation type="submission" date="2018-02" db="EMBL/GenBank/DDBJ databases">
        <authorList>
            <person name="Cohen D.B."/>
            <person name="Kent A.D."/>
        </authorList>
    </citation>
    <scope>NUCLEOTIDE SEQUENCE</scope>
</reference>